<dbReference type="Proteomes" id="UP001565243">
    <property type="component" value="Unassembled WGS sequence"/>
</dbReference>
<reference evidence="2 3" key="1">
    <citation type="submission" date="2024-07" db="EMBL/GenBank/DDBJ databases">
        <authorList>
            <person name="Hebao G."/>
        </authorList>
    </citation>
    <scope>NUCLEOTIDE SEQUENCE [LARGE SCALE GENOMIC DNA]</scope>
    <source>
        <strain evidence="2 3">ACCC 02193</strain>
    </source>
</reference>
<name>A0ABV4E6C0_9GAMM</name>
<proteinExistence type="predicted"/>
<protein>
    <recommendedName>
        <fullName evidence="4">Type VI secretion system-associated protein</fullName>
    </recommendedName>
</protein>
<comment type="caution">
    <text evidence="2">The sequence shown here is derived from an EMBL/GenBank/DDBJ whole genome shotgun (WGS) entry which is preliminary data.</text>
</comment>
<accession>A0ABV4E6C0</accession>
<evidence type="ECO:0008006" key="4">
    <source>
        <dbReference type="Google" id="ProtNLM"/>
    </source>
</evidence>
<dbReference type="EMBL" id="JBGFFX010000003">
    <property type="protein sequence ID" value="MEY8770386.1"/>
    <property type="molecule type" value="Genomic_DNA"/>
</dbReference>
<feature type="signal peptide" evidence="1">
    <location>
        <begin position="1"/>
        <end position="18"/>
    </location>
</feature>
<gene>
    <name evidence="2" type="ORF">AB6T85_08115</name>
</gene>
<evidence type="ECO:0000313" key="3">
    <source>
        <dbReference type="Proteomes" id="UP001565243"/>
    </source>
</evidence>
<feature type="chain" id="PRO_5047183617" description="Type VI secretion system-associated protein" evidence="1">
    <location>
        <begin position="19"/>
        <end position="338"/>
    </location>
</feature>
<sequence length="338" mass="36173">MKYWLTGVTLLIASGAWAQDYRVVTAKSLQMDVWLDNVKDQKPASWCKRDVALRIVANGDKDPAKVNELLPQVAGLMSHSCAKIATFQWQLTDSNGKALAHGSAAKAQGWQSKMEAQTPAATPVQAATPTVPVQAAPTETAPAAAPVKAEDLSPPADTTPWIQFSLLDGCHFRTWWNNASQASALFVPAKGGVTCGSDGWLSGDSQLTQLGKGGAKSRQVSFVQGFPVSGLNGKAIGRDTQITTVNNERMVLSDERSPQSWMIVPYAPALNGWQADGTVVVAISQQEASDASILKARLDEVRKVWSPYLADGAVIVKLVDEIHPQLKDPAAGAYRTLN</sequence>
<dbReference type="RefSeq" id="WP_253455490.1">
    <property type="nucleotide sequence ID" value="NZ_JBGFFX010000003.1"/>
</dbReference>
<keyword evidence="1" id="KW-0732">Signal</keyword>
<evidence type="ECO:0000256" key="1">
    <source>
        <dbReference type="SAM" id="SignalP"/>
    </source>
</evidence>
<organism evidence="2 3">
    <name type="scientific">Erwinia aeris</name>
    <dbReference type="NCBI Taxonomy" id="3239803"/>
    <lineage>
        <taxon>Bacteria</taxon>
        <taxon>Pseudomonadati</taxon>
        <taxon>Pseudomonadota</taxon>
        <taxon>Gammaproteobacteria</taxon>
        <taxon>Enterobacterales</taxon>
        <taxon>Erwiniaceae</taxon>
        <taxon>Erwinia</taxon>
    </lineage>
</organism>
<evidence type="ECO:0000313" key="2">
    <source>
        <dbReference type="EMBL" id="MEY8770386.1"/>
    </source>
</evidence>
<keyword evidence="3" id="KW-1185">Reference proteome</keyword>